<dbReference type="Proteomes" id="UP000245469">
    <property type="component" value="Unassembled WGS sequence"/>
</dbReference>
<keyword evidence="2" id="KW-1185">Reference proteome</keyword>
<name>A0A316A745_9ACTN</name>
<organism evidence="1 2">
    <name type="scientific">Quadrisphaera granulorum</name>
    <dbReference type="NCBI Taxonomy" id="317664"/>
    <lineage>
        <taxon>Bacteria</taxon>
        <taxon>Bacillati</taxon>
        <taxon>Actinomycetota</taxon>
        <taxon>Actinomycetes</taxon>
        <taxon>Kineosporiales</taxon>
        <taxon>Kineosporiaceae</taxon>
        <taxon>Quadrisphaera</taxon>
    </lineage>
</organism>
<protein>
    <recommendedName>
        <fullName evidence="3">Alkaline shock family protein YloU</fullName>
    </recommendedName>
</protein>
<accession>A0A316A745</accession>
<evidence type="ECO:0008006" key="3">
    <source>
        <dbReference type="Google" id="ProtNLM"/>
    </source>
</evidence>
<evidence type="ECO:0000313" key="1">
    <source>
        <dbReference type="EMBL" id="PWJ52800.1"/>
    </source>
</evidence>
<gene>
    <name evidence="1" type="ORF">BXY45_11752</name>
</gene>
<reference evidence="1 2" key="1">
    <citation type="submission" date="2018-03" db="EMBL/GenBank/DDBJ databases">
        <title>Genomic Encyclopedia of Archaeal and Bacterial Type Strains, Phase II (KMG-II): from individual species to whole genera.</title>
        <authorList>
            <person name="Goeker M."/>
        </authorList>
    </citation>
    <scope>NUCLEOTIDE SEQUENCE [LARGE SCALE GENOMIC DNA]</scope>
    <source>
        <strain evidence="1 2">DSM 44889</strain>
    </source>
</reference>
<evidence type="ECO:0000313" key="2">
    <source>
        <dbReference type="Proteomes" id="UP000245469"/>
    </source>
</evidence>
<dbReference type="AlphaFoldDB" id="A0A316A745"/>
<comment type="caution">
    <text evidence="1">The sequence shown here is derived from an EMBL/GenBank/DDBJ whole genome shotgun (WGS) entry which is preliminary data.</text>
</comment>
<proteinExistence type="predicted"/>
<dbReference type="EMBL" id="QGDQ01000017">
    <property type="protein sequence ID" value="PWJ52800.1"/>
    <property type="molecule type" value="Genomic_DNA"/>
</dbReference>
<dbReference type="RefSeq" id="WP_211319564.1">
    <property type="nucleotide sequence ID" value="NZ_QGDQ01000017.1"/>
</dbReference>
<sequence>MSPTSPAEDHGVAQGSVLEGRVLEPVDVVAGAVLAVPGVAALHSGPLGGVATFLPGRRVAGVALREGGTSVHLVLETTADIRATAEAVHRAVEALGPAVAPQPVHVHVEDLAAPAPRP</sequence>